<evidence type="ECO:0000313" key="1">
    <source>
        <dbReference type="EMBL" id="GIY27524.1"/>
    </source>
</evidence>
<gene>
    <name evidence="1" type="ORF">CEXT_473321</name>
</gene>
<keyword evidence="2" id="KW-1185">Reference proteome</keyword>
<protein>
    <submittedName>
        <fullName evidence="1">Uncharacterized protein</fullName>
    </submittedName>
</protein>
<accession>A0AAV4S2G6</accession>
<dbReference type="AlphaFoldDB" id="A0AAV4S2G6"/>
<proteinExistence type="predicted"/>
<organism evidence="1 2">
    <name type="scientific">Caerostris extrusa</name>
    <name type="common">Bark spider</name>
    <name type="synonym">Caerostris bankana</name>
    <dbReference type="NCBI Taxonomy" id="172846"/>
    <lineage>
        <taxon>Eukaryota</taxon>
        <taxon>Metazoa</taxon>
        <taxon>Ecdysozoa</taxon>
        <taxon>Arthropoda</taxon>
        <taxon>Chelicerata</taxon>
        <taxon>Arachnida</taxon>
        <taxon>Araneae</taxon>
        <taxon>Araneomorphae</taxon>
        <taxon>Entelegynae</taxon>
        <taxon>Araneoidea</taxon>
        <taxon>Araneidae</taxon>
        <taxon>Caerostris</taxon>
    </lineage>
</organism>
<sequence length="93" mass="10220">MTASFAVPEVMGVEGGCSNVDAVTGIPERRGRLPANERPRKVMNKDWPYRSAEAVFVCLPCMDDGGMLLQKMDTFSDLGNHIKNLHLVATKNL</sequence>
<name>A0AAV4S2G6_CAEEX</name>
<comment type="caution">
    <text evidence="1">The sequence shown here is derived from an EMBL/GenBank/DDBJ whole genome shotgun (WGS) entry which is preliminary data.</text>
</comment>
<evidence type="ECO:0000313" key="2">
    <source>
        <dbReference type="Proteomes" id="UP001054945"/>
    </source>
</evidence>
<dbReference type="EMBL" id="BPLR01008825">
    <property type="protein sequence ID" value="GIY27524.1"/>
    <property type="molecule type" value="Genomic_DNA"/>
</dbReference>
<dbReference type="Proteomes" id="UP001054945">
    <property type="component" value="Unassembled WGS sequence"/>
</dbReference>
<reference evidence="1 2" key="1">
    <citation type="submission" date="2021-06" db="EMBL/GenBank/DDBJ databases">
        <title>Caerostris extrusa draft genome.</title>
        <authorList>
            <person name="Kono N."/>
            <person name="Arakawa K."/>
        </authorList>
    </citation>
    <scope>NUCLEOTIDE SEQUENCE [LARGE SCALE GENOMIC DNA]</scope>
</reference>